<dbReference type="SUPFAM" id="SSF47090">
    <property type="entry name" value="PGBD-like"/>
    <property type="match status" value="1"/>
</dbReference>
<comment type="caution">
    <text evidence="7">The sequence shown here is derived from an EMBL/GenBank/DDBJ whole genome shotgun (WGS) entry which is preliminary data.</text>
</comment>
<dbReference type="Pfam" id="PF01471">
    <property type="entry name" value="PG_binding_1"/>
    <property type="match status" value="1"/>
</dbReference>
<protein>
    <recommendedName>
        <fullName evidence="3">N-acetylmuramoyl-L-alanine amidase</fullName>
        <ecNumber evidence="3">3.5.1.28</ecNumber>
    </recommendedName>
</protein>
<accession>A0A918NBV2</accession>
<keyword evidence="4" id="KW-0378">Hydrolase</keyword>
<sequence>MKSRNFNDRKLPITMVVLHYTGMETADCARERLCDPQAEVSAHWLVTEAGEVESLVDEDKRAWHAGVGSWNGISDVNSASIGIEIVNGGHNVLTADGKLPAYPDVQILAVIKLCKEIVARHNIRPANIVGHSDIAPDRKEDPGEHFPWAGLAAAGIGHWPSDLTEDERIVFEAGDRDRGISIIQRGLADLGYGVSVTGCLDDQTQAVIRAVQRRYRPGKINGVIDMQILDVLKRLSLLARAVAA</sequence>
<dbReference type="InterPro" id="IPR002502">
    <property type="entry name" value="Amidase_domain"/>
</dbReference>
<dbReference type="EMBL" id="BMYV01000001">
    <property type="protein sequence ID" value="GGX61049.1"/>
    <property type="molecule type" value="Genomic_DNA"/>
</dbReference>
<evidence type="ECO:0000259" key="6">
    <source>
        <dbReference type="SMART" id="SM00644"/>
    </source>
</evidence>
<dbReference type="GO" id="GO:0019867">
    <property type="term" value="C:outer membrane"/>
    <property type="evidence" value="ECO:0007669"/>
    <property type="project" value="TreeGrafter"/>
</dbReference>
<comment type="similarity">
    <text evidence="2">Belongs to the N-acetylmuramoyl-L-alanine amidase 2 family.</text>
</comment>
<evidence type="ECO:0000256" key="4">
    <source>
        <dbReference type="ARBA" id="ARBA00022801"/>
    </source>
</evidence>
<dbReference type="PANTHER" id="PTHR30417">
    <property type="entry name" value="N-ACETYLMURAMOYL-L-ALANINE AMIDASE AMID"/>
    <property type="match status" value="1"/>
</dbReference>
<dbReference type="InterPro" id="IPR036365">
    <property type="entry name" value="PGBD-like_sf"/>
</dbReference>
<dbReference type="RefSeq" id="WP_189581754.1">
    <property type="nucleotide sequence ID" value="NZ_BMYV01000001.1"/>
</dbReference>
<feature type="domain" description="N-acetylmuramoyl-L-alanine amidase" evidence="6">
    <location>
        <begin position="1"/>
        <end position="143"/>
    </location>
</feature>
<dbReference type="InterPro" id="IPR051206">
    <property type="entry name" value="NAMLAA_amidase_2"/>
</dbReference>
<evidence type="ECO:0000313" key="7">
    <source>
        <dbReference type="EMBL" id="GGX61049.1"/>
    </source>
</evidence>
<dbReference type="Pfam" id="PF01510">
    <property type="entry name" value="Amidase_2"/>
    <property type="match status" value="1"/>
</dbReference>
<reference evidence="7 8" key="1">
    <citation type="journal article" date="2014" name="Int. J. Syst. Evol. Microbiol.">
        <title>Complete genome sequence of Corynebacterium casei LMG S-19264T (=DSM 44701T), isolated from a smear-ripened cheese.</title>
        <authorList>
            <consortium name="US DOE Joint Genome Institute (JGI-PGF)"/>
            <person name="Walter F."/>
            <person name="Albersmeier A."/>
            <person name="Kalinowski J."/>
            <person name="Ruckert C."/>
        </authorList>
    </citation>
    <scope>NUCLEOTIDE SEQUENCE [LARGE SCALE GENOMIC DNA]</scope>
    <source>
        <strain evidence="7 8">KCTC 23968</strain>
    </source>
</reference>
<dbReference type="InterPro" id="IPR036505">
    <property type="entry name" value="Amidase/PGRP_sf"/>
</dbReference>
<evidence type="ECO:0000256" key="2">
    <source>
        <dbReference type="ARBA" id="ARBA00007553"/>
    </source>
</evidence>
<dbReference type="GO" id="GO:0009254">
    <property type="term" value="P:peptidoglycan turnover"/>
    <property type="evidence" value="ECO:0007669"/>
    <property type="project" value="TreeGrafter"/>
</dbReference>
<keyword evidence="5" id="KW-0961">Cell wall biogenesis/degradation</keyword>
<dbReference type="EC" id="3.5.1.28" evidence="3"/>
<evidence type="ECO:0000256" key="3">
    <source>
        <dbReference type="ARBA" id="ARBA00011901"/>
    </source>
</evidence>
<dbReference type="Proteomes" id="UP000600865">
    <property type="component" value="Unassembled WGS sequence"/>
</dbReference>
<dbReference type="CDD" id="cd06583">
    <property type="entry name" value="PGRP"/>
    <property type="match status" value="1"/>
</dbReference>
<evidence type="ECO:0000256" key="1">
    <source>
        <dbReference type="ARBA" id="ARBA00001561"/>
    </source>
</evidence>
<dbReference type="GO" id="GO:0071555">
    <property type="term" value="P:cell wall organization"/>
    <property type="evidence" value="ECO:0007669"/>
    <property type="project" value="UniProtKB-KW"/>
</dbReference>
<evidence type="ECO:0000256" key="5">
    <source>
        <dbReference type="ARBA" id="ARBA00023316"/>
    </source>
</evidence>
<dbReference type="InterPro" id="IPR036366">
    <property type="entry name" value="PGBDSf"/>
</dbReference>
<dbReference type="SUPFAM" id="SSF55846">
    <property type="entry name" value="N-acetylmuramoyl-L-alanine amidase-like"/>
    <property type="match status" value="1"/>
</dbReference>
<dbReference type="Gene3D" id="1.10.101.10">
    <property type="entry name" value="PGBD-like superfamily/PGBD"/>
    <property type="match status" value="1"/>
</dbReference>
<dbReference type="AlphaFoldDB" id="A0A918NBV2"/>
<dbReference type="Gene3D" id="3.40.80.10">
    <property type="entry name" value="Peptidoglycan recognition protein-like"/>
    <property type="match status" value="1"/>
</dbReference>
<name>A0A918NBV2_9PROT</name>
<evidence type="ECO:0000313" key="8">
    <source>
        <dbReference type="Proteomes" id="UP000600865"/>
    </source>
</evidence>
<comment type="catalytic activity">
    <reaction evidence="1">
        <text>Hydrolyzes the link between N-acetylmuramoyl residues and L-amino acid residues in certain cell-wall glycopeptides.</text>
        <dbReference type="EC" id="3.5.1.28"/>
    </reaction>
</comment>
<dbReference type="InterPro" id="IPR002477">
    <property type="entry name" value="Peptidoglycan-bd-like"/>
</dbReference>
<dbReference type="PANTHER" id="PTHR30417:SF1">
    <property type="entry name" value="N-ACETYLMURAMOYL-L-ALANINE AMIDASE AMID"/>
    <property type="match status" value="1"/>
</dbReference>
<proteinExistence type="inferred from homology"/>
<organism evidence="7 8">
    <name type="scientific">Litorimonas cladophorae</name>
    <dbReference type="NCBI Taxonomy" id="1220491"/>
    <lineage>
        <taxon>Bacteria</taxon>
        <taxon>Pseudomonadati</taxon>
        <taxon>Pseudomonadota</taxon>
        <taxon>Alphaproteobacteria</taxon>
        <taxon>Maricaulales</taxon>
        <taxon>Robiginitomaculaceae</taxon>
    </lineage>
</organism>
<gene>
    <name evidence="7" type="ORF">GCM10011309_08600</name>
</gene>
<keyword evidence="8" id="KW-1185">Reference proteome</keyword>
<dbReference type="GO" id="GO:0008745">
    <property type="term" value="F:N-acetylmuramoyl-L-alanine amidase activity"/>
    <property type="evidence" value="ECO:0007669"/>
    <property type="project" value="UniProtKB-EC"/>
</dbReference>
<dbReference type="GO" id="GO:0009253">
    <property type="term" value="P:peptidoglycan catabolic process"/>
    <property type="evidence" value="ECO:0007669"/>
    <property type="project" value="InterPro"/>
</dbReference>
<dbReference type="SMART" id="SM00644">
    <property type="entry name" value="Ami_2"/>
    <property type="match status" value="1"/>
</dbReference>